<gene>
    <name evidence="8" type="ORF">FJTKL_09426</name>
</gene>
<dbReference type="PANTHER" id="PTHR23502">
    <property type="entry name" value="MAJOR FACILITATOR SUPERFAMILY"/>
    <property type="match status" value="1"/>
</dbReference>
<feature type="transmembrane region" description="Helical" evidence="6">
    <location>
        <begin position="708"/>
        <end position="728"/>
    </location>
</feature>
<dbReference type="PANTHER" id="PTHR23502:SF23">
    <property type="entry name" value="FLUCONAZOLE RESISTANCE PROTEIN 1"/>
    <property type="match status" value="1"/>
</dbReference>
<keyword evidence="2 6" id="KW-0812">Transmembrane</keyword>
<feature type="transmembrane region" description="Helical" evidence="6">
    <location>
        <begin position="398"/>
        <end position="421"/>
    </location>
</feature>
<feature type="compositionally biased region" description="Polar residues" evidence="5">
    <location>
        <begin position="219"/>
        <end position="235"/>
    </location>
</feature>
<keyword evidence="3 6" id="KW-1133">Transmembrane helix</keyword>
<dbReference type="InterPro" id="IPR020846">
    <property type="entry name" value="MFS_dom"/>
</dbReference>
<feature type="transmembrane region" description="Helical" evidence="6">
    <location>
        <begin position="801"/>
        <end position="825"/>
    </location>
</feature>
<dbReference type="EMBL" id="JBAWTH010000003">
    <property type="protein sequence ID" value="KAL2292455.1"/>
    <property type="molecule type" value="Genomic_DNA"/>
</dbReference>
<sequence>MVIAILRDSFFGWCCRFVTGGRVFKYPEEVQQTIWQHYLADDDPFLSTIGLAVTSPIVPLLPPKNPRRNSPPEGHSSFPQDIYLAEEYQHLRRSQNPPLPPEPPEEIWVRKSRHPSEESVGRSVWLNSKPSAATLVPEGSYPSITAETVRLDSFGGQPTHRLHETLRSTPKAARLSNSRSADTLVSPRRDRETAYPPISPRTSSKKATRTRAGRDSASLPDTSRQTRNDSAATNNNKSASVKRYFIGFEILKFISCMVFVGSEKTVTVSSNRKGLSPQPVKRPNFTGDRRSKPKRRLSDETPPREIRLDKVDIEKGPNDSEGSWDYNEVINPDWEVDRRAGLYVVGWYGPDDPENPQNWSAAKKLFVTFEVCLLTFAVYIAAAIYSSAVVDIGRAFNVSHVVSISGLTLFVVGYGFGPMLWSPLSEVPAVGRTSIYILTLVAFVALQVPTALATNISALLGLRFLAGFMGSPSLATGGASIAEMFTPTKGAYGMALWGLFCICGPTLGPLIGGFAVEARDWTWVFLIVFWISAFTLLILFFLLPETSAANILHRRASRLRKLTGNLKLVCEADIASNERGMTAKDMLMNTLVRPFTVTFTEPIVLALNLYSAFIYGLLYMWFESFPIVFIEIYGFGLGTSGLMFLGILIGAILTLPGYFWWLRVSLEPKVAKHGGKSQNSTSPPQFTCFRYHAMRLLLSQISDLVPEWILPPCYVGAISLPVCLFWFGWTSRAEVHWIVPVIGTAFFSVAIVLLFNALLNYLVLAYPTQAATVLAGNDLSRCLVGASFPLFATNIYEGLGVAWSTSILGFIAVAFTPIPFILVKYGTWLRNKSKMARHDL</sequence>
<evidence type="ECO:0000256" key="6">
    <source>
        <dbReference type="SAM" id="Phobius"/>
    </source>
</evidence>
<protein>
    <recommendedName>
        <fullName evidence="7">Major facilitator superfamily (MFS) profile domain-containing protein</fullName>
    </recommendedName>
</protein>
<feature type="region of interest" description="Disordered" evidence="5">
    <location>
        <begin position="267"/>
        <end position="304"/>
    </location>
</feature>
<organism evidence="8 9">
    <name type="scientific">Diaporthe vaccinii</name>
    <dbReference type="NCBI Taxonomy" id="105482"/>
    <lineage>
        <taxon>Eukaryota</taxon>
        <taxon>Fungi</taxon>
        <taxon>Dikarya</taxon>
        <taxon>Ascomycota</taxon>
        <taxon>Pezizomycotina</taxon>
        <taxon>Sordariomycetes</taxon>
        <taxon>Sordariomycetidae</taxon>
        <taxon>Diaporthales</taxon>
        <taxon>Diaporthaceae</taxon>
        <taxon>Diaporthe</taxon>
        <taxon>Diaporthe eres species complex</taxon>
    </lineage>
</organism>
<accession>A0ABR4FCN6</accession>
<dbReference type="SUPFAM" id="SSF103473">
    <property type="entry name" value="MFS general substrate transporter"/>
    <property type="match status" value="1"/>
</dbReference>
<feature type="region of interest" description="Disordered" evidence="5">
    <location>
        <begin position="154"/>
        <end position="235"/>
    </location>
</feature>
<proteinExistence type="predicted"/>
<name>A0ABR4FCN6_9PEZI</name>
<feature type="transmembrane region" description="Helical" evidence="6">
    <location>
        <begin position="365"/>
        <end position="386"/>
    </location>
</feature>
<dbReference type="Gene3D" id="1.20.1250.20">
    <property type="entry name" value="MFS general substrate transporter like domains"/>
    <property type="match status" value="1"/>
</dbReference>
<evidence type="ECO:0000256" key="5">
    <source>
        <dbReference type="SAM" id="MobiDB-lite"/>
    </source>
</evidence>
<feature type="transmembrane region" description="Helical" evidence="6">
    <location>
        <begin position="464"/>
        <end position="482"/>
    </location>
</feature>
<feature type="transmembrane region" description="Helical" evidence="6">
    <location>
        <begin position="603"/>
        <end position="622"/>
    </location>
</feature>
<evidence type="ECO:0000313" key="8">
    <source>
        <dbReference type="EMBL" id="KAL2292455.1"/>
    </source>
</evidence>
<feature type="transmembrane region" description="Helical" evidence="6">
    <location>
        <begin position="494"/>
        <end position="516"/>
    </location>
</feature>
<evidence type="ECO:0000313" key="9">
    <source>
        <dbReference type="Proteomes" id="UP001600888"/>
    </source>
</evidence>
<comment type="subcellular location">
    <subcellularLocation>
        <location evidence="1">Membrane</location>
        <topology evidence="1">Multi-pass membrane protein</topology>
    </subcellularLocation>
</comment>
<keyword evidence="4 6" id="KW-0472">Membrane</keyword>
<feature type="transmembrane region" description="Helical" evidence="6">
    <location>
        <begin position="523"/>
        <end position="543"/>
    </location>
</feature>
<reference evidence="8 9" key="1">
    <citation type="submission" date="2024-03" db="EMBL/GenBank/DDBJ databases">
        <title>A high-quality draft genome sequence of Diaporthe vaccinii, a causative agent of upright dieback and viscid rot disease in cranberry plants.</title>
        <authorList>
            <person name="Sarrasin M."/>
            <person name="Lang B.F."/>
            <person name="Burger G."/>
        </authorList>
    </citation>
    <scope>NUCLEOTIDE SEQUENCE [LARGE SCALE GENOMIC DNA]</scope>
    <source>
        <strain evidence="8 9">IS7</strain>
    </source>
</reference>
<evidence type="ECO:0000259" key="7">
    <source>
        <dbReference type="PROSITE" id="PS50850"/>
    </source>
</evidence>
<dbReference type="PROSITE" id="PS50850">
    <property type="entry name" value="MFS"/>
    <property type="match status" value="1"/>
</dbReference>
<feature type="transmembrane region" description="Helical" evidence="6">
    <location>
        <begin position="735"/>
        <end position="759"/>
    </location>
</feature>
<dbReference type="InterPro" id="IPR036259">
    <property type="entry name" value="MFS_trans_sf"/>
</dbReference>
<evidence type="ECO:0000256" key="2">
    <source>
        <dbReference type="ARBA" id="ARBA00022692"/>
    </source>
</evidence>
<keyword evidence="9" id="KW-1185">Reference proteome</keyword>
<dbReference type="InterPro" id="IPR011701">
    <property type="entry name" value="MFS"/>
</dbReference>
<evidence type="ECO:0000256" key="4">
    <source>
        <dbReference type="ARBA" id="ARBA00023136"/>
    </source>
</evidence>
<feature type="transmembrane region" description="Helical" evidence="6">
    <location>
        <begin position="634"/>
        <end position="661"/>
    </location>
</feature>
<dbReference type="CDD" id="cd17323">
    <property type="entry name" value="MFS_Tpo1_MDR_like"/>
    <property type="match status" value="1"/>
</dbReference>
<evidence type="ECO:0000256" key="3">
    <source>
        <dbReference type="ARBA" id="ARBA00022989"/>
    </source>
</evidence>
<feature type="transmembrane region" description="Helical" evidence="6">
    <location>
        <begin position="433"/>
        <end position="452"/>
    </location>
</feature>
<comment type="caution">
    <text evidence="8">The sequence shown here is derived from an EMBL/GenBank/DDBJ whole genome shotgun (WGS) entry which is preliminary data.</text>
</comment>
<feature type="domain" description="Major facilitator superfamily (MFS) profile" evidence="7">
    <location>
        <begin position="367"/>
        <end position="832"/>
    </location>
</feature>
<dbReference type="Proteomes" id="UP001600888">
    <property type="component" value="Unassembled WGS sequence"/>
</dbReference>
<evidence type="ECO:0000256" key="1">
    <source>
        <dbReference type="ARBA" id="ARBA00004141"/>
    </source>
</evidence>
<dbReference type="Pfam" id="PF07690">
    <property type="entry name" value="MFS_1"/>
    <property type="match status" value="1"/>
</dbReference>